<accession>A0ABM1BQL5</accession>
<evidence type="ECO:0000313" key="3">
    <source>
        <dbReference type="RefSeq" id="XP_013786767.2"/>
    </source>
</evidence>
<dbReference type="InterPro" id="IPR003673">
    <property type="entry name" value="CoA-Trfase_fam_III"/>
</dbReference>
<dbReference type="InterPro" id="IPR023606">
    <property type="entry name" value="CoA-Trfase_III_dom_1_sf"/>
</dbReference>
<protein>
    <submittedName>
        <fullName evidence="3">Alpha-methylacyl-CoA racemase-like</fullName>
    </submittedName>
</protein>
<dbReference type="Gene3D" id="3.30.1540.10">
    <property type="entry name" value="formyl-coa transferase, domain 3"/>
    <property type="match status" value="1"/>
</dbReference>
<comment type="similarity">
    <text evidence="1">Belongs to the CoA-transferase III family.</text>
</comment>
<proteinExistence type="inferred from homology"/>
<dbReference type="PANTHER" id="PTHR48228">
    <property type="entry name" value="SUCCINYL-COA--D-CITRAMALATE COA-TRANSFERASE"/>
    <property type="match status" value="1"/>
</dbReference>
<gene>
    <name evidence="3" type="primary">LOC106470747</name>
</gene>
<sequence>MLRERMNDSLLLKFKTCSRNLKTPNTNSSIFMALRGIKVIELSGLAPAPFCGMVLSDFGASVLRIDRPQTQLDIDTLARGKKSAAINIKQPEGVKILKQLCSRADVLIEPYRRGVMEKLGLGPDILLKDNAQLIYARLSGYGHTGQYSSKGGHDINYLAISGILSMLGNANSNPIPPLNLLGDFCGGGLMCALGICLALYVRTQTGEGQVVDASMVEGSTYLGSWLWTSRSIKSLPLWTQPRGKNMLDGGAPFYNTYSTQDGKYMAVGSIEPKFYSELLKGLDLKEEDCPQFNNWPETHKKFIRIFATKTQEEWCQIFNKLDACVTPVLSLQEASSYAHNCSLETFMKDSVQQMSIPRPAPKLSKSPSIPSLIQPIIGQHSEEVLLELGYTREEISELVKKAVVEISGTKSKL</sequence>
<dbReference type="InterPro" id="IPR050509">
    <property type="entry name" value="CoA-transferase_III"/>
</dbReference>
<dbReference type="InterPro" id="IPR044855">
    <property type="entry name" value="CoA-Trfase_III_dom3_sf"/>
</dbReference>
<dbReference type="Proteomes" id="UP000694941">
    <property type="component" value="Unplaced"/>
</dbReference>
<organism evidence="2 3">
    <name type="scientific">Limulus polyphemus</name>
    <name type="common">Atlantic horseshoe crab</name>
    <dbReference type="NCBI Taxonomy" id="6850"/>
    <lineage>
        <taxon>Eukaryota</taxon>
        <taxon>Metazoa</taxon>
        <taxon>Ecdysozoa</taxon>
        <taxon>Arthropoda</taxon>
        <taxon>Chelicerata</taxon>
        <taxon>Merostomata</taxon>
        <taxon>Xiphosura</taxon>
        <taxon>Limulidae</taxon>
        <taxon>Limulus</taxon>
    </lineage>
</organism>
<evidence type="ECO:0000313" key="2">
    <source>
        <dbReference type="Proteomes" id="UP000694941"/>
    </source>
</evidence>
<dbReference type="Gene3D" id="3.40.50.10540">
    <property type="entry name" value="Crotonobetainyl-coa:carnitine coa-transferase, domain 1"/>
    <property type="match status" value="1"/>
</dbReference>
<evidence type="ECO:0000256" key="1">
    <source>
        <dbReference type="ARBA" id="ARBA00008383"/>
    </source>
</evidence>
<dbReference type="Pfam" id="PF02515">
    <property type="entry name" value="CoA_transf_3"/>
    <property type="match status" value="1"/>
</dbReference>
<keyword evidence="2" id="KW-1185">Reference proteome</keyword>
<dbReference type="RefSeq" id="XP_013786767.2">
    <property type="nucleotide sequence ID" value="XM_013931313.2"/>
</dbReference>
<reference evidence="3" key="1">
    <citation type="submission" date="2025-08" db="UniProtKB">
        <authorList>
            <consortium name="RefSeq"/>
        </authorList>
    </citation>
    <scope>IDENTIFICATION</scope>
    <source>
        <tissue evidence="3">Muscle</tissue>
    </source>
</reference>
<dbReference type="PANTHER" id="PTHR48228:SF5">
    <property type="entry name" value="ALPHA-METHYLACYL-COA RACEMASE"/>
    <property type="match status" value="1"/>
</dbReference>
<name>A0ABM1BQL5_LIMPO</name>
<dbReference type="SUPFAM" id="SSF89796">
    <property type="entry name" value="CoA-transferase family III (CaiB/BaiF)"/>
    <property type="match status" value="1"/>
</dbReference>
<dbReference type="GeneID" id="106470747"/>